<feature type="signal peptide" evidence="2">
    <location>
        <begin position="1"/>
        <end position="17"/>
    </location>
</feature>
<organism evidence="3 4">
    <name type="scientific">Pseudosporangium ferrugineum</name>
    <dbReference type="NCBI Taxonomy" id="439699"/>
    <lineage>
        <taxon>Bacteria</taxon>
        <taxon>Bacillati</taxon>
        <taxon>Actinomycetota</taxon>
        <taxon>Actinomycetes</taxon>
        <taxon>Micromonosporales</taxon>
        <taxon>Micromonosporaceae</taxon>
        <taxon>Pseudosporangium</taxon>
    </lineage>
</organism>
<keyword evidence="2" id="KW-0732">Signal</keyword>
<accession>A0A2T0SHY5</accession>
<dbReference type="Proteomes" id="UP000239209">
    <property type="component" value="Unassembled WGS sequence"/>
</dbReference>
<evidence type="ECO:0008006" key="5">
    <source>
        <dbReference type="Google" id="ProtNLM"/>
    </source>
</evidence>
<evidence type="ECO:0000313" key="3">
    <source>
        <dbReference type="EMBL" id="PRY33012.1"/>
    </source>
</evidence>
<feature type="compositionally biased region" description="Basic and acidic residues" evidence="1">
    <location>
        <begin position="45"/>
        <end position="56"/>
    </location>
</feature>
<feature type="region of interest" description="Disordered" evidence="1">
    <location>
        <begin position="15"/>
        <end position="56"/>
    </location>
</feature>
<proteinExistence type="predicted"/>
<dbReference type="EMBL" id="PVZG01000001">
    <property type="protein sequence ID" value="PRY33012.1"/>
    <property type="molecule type" value="Genomic_DNA"/>
</dbReference>
<comment type="caution">
    <text evidence="3">The sequence shown here is derived from an EMBL/GenBank/DDBJ whole genome shotgun (WGS) entry which is preliminary data.</text>
</comment>
<gene>
    <name evidence="3" type="ORF">CLV70_101173</name>
</gene>
<evidence type="ECO:0000256" key="1">
    <source>
        <dbReference type="SAM" id="MobiDB-lite"/>
    </source>
</evidence>
<evidence type="ECO:0000313" key="4">
    <source>
        <dbReference type="Proteomes" id="UP000239209"/>
    </source>
</evidence>
<feature type="compositionally biased region" description="Low complexity" evidence="1">
    <location>
        <begin position="29"/>
        <end position="43"/>
    </location>
</feature>
<reference evidence="3 4" key="1">
    <citation type="submission" date="2018-03" db="EMBL/GenBank/DDBJ databases">
        <title>Genomic Encyclopedia of Archaeal and Bacterial Type Strains, Phase II (KMG-II): from individual species to whole genera.</title>
        <authorList>
            <person name="Goeker M."/>
        </authorList>
    </citation>
    <scope>NUCLEOTIDE SEQUENCE [LARGE SCALE GENOMIC DNA]</scope>
    <source>
        <strain evidence="3 4">DSM 45348</strain>
    </source>
</reference>
<evidence type="ECO:0000256" key="2">
    <source>
        <dbReference type="SAM" id="SignalP"/>
    </source>
</evidence>
<sequence>MVAAVALGALSACTSQASTGNGDSGGKVATLASGAPAPGASPTPERPRYRLDMTPEEKDRLMVPYENCLTRYGYSRVDAKKAEFAGTDLTRVDPKAGKKIRELQDCTARYFPLPEWERDPANPRAADFEHEVTKCLKAKGVTMTGDGAMAGDNVRKSLELTPACEREAAAAVK</sequence>
<keyword evidence="4" id="KW-1185">Reference proteome</keyword>
<dbReference type="AlphaFoldDB" id="A0A2T0SHY5"/>
<protein>
    <recommendedName>
        <fullName evidence="5">Lipoprotein</fullName>
    </recommendedName>
</protein>
<feature type="chain" id="PRO_5015405164" description="Lipoprotein" evidence="2">
    <location>
        <begin position="18"/>
        <end position="173"/>
    </location>
</feature>
<name>A0A2T0SHY5_9ACTN</name>